<proteinExistence type="predicted"/>
<name>A0A375IZ80_9BURK</name>
<reference evidence="1 2" key="1">
    <citation type="submission" date="2018-01" db="EMBL/GenBank/DDBJ databases">
        <authorList>
            <person name="Gaut B.S."/>
            <person name="Morton B.R."/>
            <person name="Clegg M.T."/>
            <person name="Duvall M.R."/>
        </authorList>
    </citation>
    <scope>NUCLEOTIDE SEQUENCE [LARGE SCALE GENOMIC DNA]</scope>
    <source>
        <strain evidence="1">Cupriavidus taiwanensis cmp 52</strain>
    </source>
</reference>
<dbReference type="AlphaFoldDB" id="A0A375IZ80"/>
<dbReference type="RefSeq" id="WP_116383580.1">
    <property type="nucleotide sequence ID" value="NZ_LS483233.1"/>
</dbReference>
<organism evidence="1 2">
    <name type="scientific">Cupriavidus taiwanensis</name>
    <dbReference type="NCBI Taxonomy" id="164546"/>
    <lineage>
        <taxon>Bacteria</taxon>
        <taxon>Pseudomonadati</taxon>
        <taxon>Pseudomonadota</taxon>
        <taxon>Betaproteobacteria</taxon>
        <taxon>Burkholderiales</taxon>
        <taxon>Burkholderiaceae</taxon>
        <taxon>Cupriavidus</taxon>
    </lineage>
</organism>
<accession>A0A375IZ80</accession>
<dbReference type="Proteomes" id="UP000256805">
    <property type="component" value="Unassembled WGS sequence"/>
</dbReference>
<evidence type="ECO:0000313" key="2">
    <source>
        <dbReference type="Proteomes" id="UP000256805"/>
    </source>
</evidence>
<evidence type="ECO:0000313" key="1">
    <source>
        <dbReference type="EMBL" id="SPR98254.1"/>
    </source>
</evidence>
<protein>
    <submittedName>
        <fullName evidence="1">Uncharacterized protein</fullName>
    </submittedName>
</protein>
<dbReference type="EMBL" id="OVTA01000017">
    <property type="protein sequence ID" value="SPR98254.1"/>
    <property type="molecule type" value="Genomic_DNA"/>
</dbReference>
<sequence length="241" mass="27251">MTSIPALELSFRRNGRLLLDVQKQLAELHEFARVIGSHSPLLRHWYLSSSKSKEDALLYPAFEEDGPTTAALAVLEECYRGVTDVRSIALWNGAEKTAQQASLTSLVNVLGPPDRVALSLRIEPSFADWKVPLLWVEAAVDIWRPLVASFGPFWYSEHKVFRDRPGVSWLLYLPRVLSEQQVPEAGLLHPVLDKERKQIGTVIVSIIDEPFSEHNPEHVRVANAIEMRLADQDLLPRYAEL</sequence>
<gene>
    <name evidence="1" type="ORF">CBM2634_A240076</name>
</gene>